<dbReference type="Proteomes" id="UP000712600">
    <property type="component" value="Unassembled WGS sequence"/>
</dbReference>
<protein>
    <submittedName>
        <fullName evidence="1">Uncharacterized protein</fullName>
    </submittedName>
</protein>
<evidence type="ECO:0000313" key="2">
    <source>
        <dbReference type="Proteomes" id="UP000712600"/>
    </source>
</evidence>
<reference evidence="1" key="1">
    <citation type="submission" date="2019-12" db="EMBL/GenBank/DDBJ databases">
        <title>Genome sequencing and annotation of Brassica cretica.</title>
        <authorList>
            <person name="Studholme D.J."/>
            <person name="Sarris P."/>
        </authorList>
    </citation>
    <scope>NUCLEOTIDE SEQUENCE</scope>
    <source>
        <strain evidence="1">PFS-109/04</strain>
        <tissue evidence="1">Leaf</tissue>
    </source>
</reference>
<proteinExistence type="predicted"/>
<accession>A0A8S9RKR5</accession>
<dbReference type="AlphaFoldDB" id="A0A8S9RKR5"/>
<evidence type="ECO:0000313" key="1">
    <source>
        <dbReference type="EMBL" id="KAF3573788.1"/>
    </source>
</evidence>
<comment type="caution">
    <text evidence="1">The sequence shown here is derived from an EMBL/GenBank/DDBJ whole genome shotgun (WGS) entry which is preliminary data.</text>
</comment>
<gene>
    <name evidence="1" type="ORF">F2Q69_00059746</name>
</gene>
<organism evidence="1 2">
    <name type="scientific">Brassica cretica</name>
    <name type="common">Mustard</name>
    <dbReference type="NCBI Taxonomy" id="69181"/>
    <lineage>
        <taxon>Eukaryota</taxon>
        <taxon>Viridiplantae</taxon>
        <taxon>Streptophyta</taxon>
        <taxon>Embryophyta</taxon>
        <taxon>Tracheophyta</taxon>
        <taxon>Spermatophyta</taxon>
        <taxon>Magnoliopsida</taxon>
        <taxon>eudicotyledons</taxon>
        <taxon>Gunneridae</taxon>
        <taxon>Pentapetalae</taxon>
        <taxon>rosids</taxon>
        <taxon>malvids</taxon>
        <taxon>Brassicales</taxon>
        <taxon>Brassicaceae</taxon>
        <taxon>Brassiceae</taxon>
        <taxon>Brassica</taxon>
    </lineage>
</organism>
<dbReference type="EMBL" id="QGKX02000095">
    <property type="protein sequence ID" value="KAF3573788.1"/>
    <property type="molecule type" value="Genomic_DNA"/>
</dbReference>
<name>A0A8S9RKR5_BRACR</name>
<sequence>MDTIISVQKAIMLKVDRYGHYKVCMKQLIRGINEDVWTAVETGGKHGLSLLRSSGDSIRRFDENAWIDVISMLGRVRSLHSD</sequence>